<dbReference type="Proteomes" id="UP001500622">
    <property type="component" value="Unassembled WGS sequence"/>
</dbReference>
<accession>A0ABP8LAF4</accession>
<sequence>MSERTSEPTTRLGVTPSQTVGPFLKIGLEWGEKGRLAVPEGTPGAFWITGQILDGEGEPMPDALVEIWQADPDGRFDHPDDPRGARPSSIPGFTGFARSTTWNDTTSYAVHTVRPGALPADVDDGPVEAPHIDVSVLARGMLNRVVTRIYFPDEPLNDTDPVLSSVPAERRQTLIARRDTGESSSGYRFDVKLQGAGETVFFEV</sequence>
<comment type="caution">
    <text evidence="6">The sequence shown here is derived from an EMBL/GenBank/DDBJ whole genome shotgun (WGS) entry which is preliminary data.</text>
</comment>
<dbReference type="InterPro" id="IPR050770">
    <property type="entry name" value="Intradiol_RC_Dioxygenase"/>
</dbReference>
<keyword evidence="7" id="KW-1185">Reference proteome</keyword>
<protein>
    <submittedName>
        <fullName evidence="6">Protocatechuate 3,4-dioxygenase subunit alpha</fullName>
    </submittedName>
</protein>
<dbReference type="Pfam" id="PF00775">
    <property type="entry name" value="Dioxygenase_C"/>
    <property type="match status" value="1"/>
</dbReference>
<dbReference type="EMBL" id="BAABGN010000009">
    <property type="protein sequence ID" value="GAA4425291.1"/>
    <property type="molecule type" value="Genomic_DNA"/>
</dbReference>
<proteinExistence type="inferred from homology"/>
<evidence type="ECO:0000256" key="4">
    <source>
        <dbReference type="SAM" id="MobiDB-lite"/>
    </source>
</evidence>
<dbReference type="Gene3D" id="2.60.130.10">
    <property type="entry name" value="Aromatic compound dioxygenase"/>
    <property type="match status" value="1"/>
</dbReference>
<dbReference type="NCBIfam" id="TIGR02423">
    <property type="entry name" value="protocat_alph"/>
    <property type="match status" value="1"/>
</dbReference>
<keyword evidence="3" id="KW-0560">Oxidoreductase</keyword>
<keyword evidence="2" id="KW-0223">Dioxygenase</keyword>
<comment type="similarity">
    <text evidence="1">Belongs to the intradiol ring-cleavage dioxygenase family.</text>
</comment>
<dbReference type="PROSITE" id="PS00083">
    <property type="entry name" value="INTRADIOL_DIOXYGENAS"/>
    <property type="match status" value="1"/>
</dbReference>
<evidence type="ECO:0000313" key="7">
    <source>
        <dbReference type="Proteomes" id="UP001500622"/>
    </source>
</evidence>
<feature type="region of interest" description="Disordered" evidence="4">
    <location>
        <begin position="73"/>
        <end position="94"/>
    </location>
</feature>
<dbReference type="PANTHER" id="PTHR33711:SF9">
    <property type="entry name" value="PROTOCATECHUATE 3,4-DIOXYGENASE ALPHA CHAIN"/>
    <property type="match status" value="1"/>
</dbReference>
<evidence type="ECO:0000256" key="1">
    <source>
        <dbReference type="ARBA" id="ARBA00007825"/>
    </source>
</evidence>
<gene>
    <name evidence="6" type="primary">pcaG</name>
    <name evidence="6" type="ORF">GCM10023169_22830</name>
</gene>
<evidence type="ECO:0000313" key="6">
    <source>
        <dbReference type="EMBL" id="GAA4425291.1"/>
    </source>
</evidence>
<dbReference type="InterPro" id="IPR015889">
    <property type="entry name" value="Intradiol_dOase_core"/>
</dbReference>
<organism evidence="6 7">
    <name type="scientific">Georgenia halophila</name>
    <dbReference type="NCBI Taxonomy" id="620889"/>
    <lineage>
        <taxon>Bacteria</taxon>
        <taxon>Bacillati</taxon>
        <taxon>Actinomycetota</taxon>
        <taxon>Actinomycetes</taxon>
        <taxon>Micrococcales</taxon>
        <taxon>Bogoriellaceae</taxon>
        <taxon>Georgenia</taxon>
    </lineage>
</organism>
<dbReference type="InterPro" id="IPR000627">
    <property type="entry name" value="Intradiol_dOase_C"/>
</dbReference>
<dbReference type="CDD" id="cd03463">
    <property type="entry name" value="3_4-PCD_alpha"/>
    <property type="match status" value="1"/>
</dbReference>
<reference evidence="7" key="1">
    <citation type="journal article" date="2019" name="Int. J. Syst. Evol. Microbiol.">
        <title>The Global Catalogue of Microorganisms (GCM) 10K type strain sequencing project: providing services to taxonomists for standard genome sequencing and annotation.</title>
        <authorList>
            <consortium name="The Broad Institute Genomics Platform"/>
            <consortium name="The Broad Institute Genome Sequencing Center for Infectious Disease"/>
            <person name="Wu L."/>
            <person name="Ma J."/>
        </authorList>
    </citation>
    <scope>NUCLEOTIDE SEQUENCE [LARGE SCALE GENOMIC DNA]</scope>
    <source>
        <strain evidence="7">JCM 17810</strain>
    </source>
</reference>
<dbReference type="InterPro" id="IPR012786">
    <property type="entry name" value="Protocat_dOase_a"/>
</dbReference>
<dbReference type="SUPFAM" id="SSF49482">
    <property type="entry name" value="Aromatic compound dioxygenase"/>
    <property type="match status" value="1"/>
</dbReference>
<feature type="compositionally biased region" description="Basic and acidic residues" evidence="4">
    <location>
        <begin position="73"/>
        <end position="84"/>
    </location>
</feature>
<dbReference type="RefSeq" id="WP_345216384.1">
    <property type="nucleotide sequence ID" value="NZ_BAABGN010000009.1"/>
</dbReference>
<dbReference type="PANTHER" id="PTHR33711">
    <property type="entry name" value="DIOXYGENASE, PUTATIVE (AFU_ORTHOLOGUE AFUA_2G02910)-RELATED"/>
    <property type="match status" value="1"/>
</dbReference>
<feature type="domain" description="Intradiol ring-cleavage dioxygenases" evidence="5">
    <location>
        <begin position="48"/>
        <end position="76"/>
    </location>
</feature>
<name>A0ABP8LAF4_9MICO</name>
<evidence type="ECO:0000256" key="2">
    <source>
        <dbReference type="ARBA" id="ARBA00022964"/>
    </source>
</evidence>
<evidence type="ECO:0000259" key="5">
    <source>
        <dbReference type="PROSITE" id="PS00083"/>
    </source>
</evidence>
<evidence type="ECO:0000256" key="3">
    <source>
        <dbReference type="ARBA" id="ARBA00023002"/>
    </source>
</evidence>